<accession>A0A9Q9SRK1</accession>
<dbReference type="AlphaFoldDB" id="A0A9Q9SRK1"/>
<gene>
    <name evidence="1" type="ORF">BAR24066_07326</name>
</gene>
<protein>
    <submittedName>
        <fullName evidence="1">Uncharacterized protein</fullName>
    </submittedName>
</protein>
<dbReference type="Proteomes" id="UP000494172">
    <property type="component" value="Unassembled WGS sequence"/>
</dbReference>
<comment type="caution">
    <text evidence="1">The sequence shown here is derived from an EMBL/GenBank/DDBJ whole genome shotgun (WGS) entry which is preliminary data.</text>
</comment>
<organism evidence="1 2">
    <name type="scientific">Burkholderia arboris</name>
    <dbReference type="NCBI Taxonomy" id="488730"/>
    <lineage>
        <taxon>Bacteria</taxon>
        <taxon>Pseudomonadati</taxon>
        <taxon>Pseudomonadota</taxon>
        <taxon>Betaproteobacteria</taxon>
        <taxon>Burkholderiales</taxon>
        <taxon>Burkholderiaceae</taxon>
        <taxon>Burkholderia</taxon>
        <taxon>Burkholderia cepacia complex</taxon>
    </lineage>
</organism>
<name>A0A9Q9SRK1_9BURK</name>
<sequence>MFAQTGVQAHWNTPLDAHFEKTDAAMRGTLELPGKPPGPYPVRFIDVIPTFCFDASSGKYPINLPFPATRNLKARLFSLFNLQTQESDTHHQAT</sequence>
<reference evidence="1 2" key="1">
    <citation type="submission" date="2019-09" db="EMBL/GenBank/DDBJ databases">
        <authorList>
            <person name="Depoorter E."/>
        </authorList>
    </citation>
    <scope>NUCLEOTIDE SEQUENCE [LARGE SCALE GENOMIC DNA]</scope>
    <source>
        <strain evidence="1">LMG 24066</strain>
    </source>
</reference>
<dbReference type="EMBL" id="CABVPX010000059">
    <property type="protein sequence ID" value="VWC45470.1"/>
    <property type="molecule type" value="Genomic_DNA"/>
</dbReference>
<evidence type="ECO:0000313" key="1">
    <source>
        <dbReference type="EMBL" id="VWC45470.1"/>
    </source>
</evidence>
<dbReference type="RefSeq" id="WP_174994709.1">
    <property type="nucleotide sequence ID" value="NZ_CABVPX010000059.1"/>
</dbReference>
<evidence type="ECO:0000313" key="2">
    <source>
        <dbReference type="Proteomes" id="UP000494172"/>
    </source>
</evidence>
<proteinExistence type="predicted"/>